<proteinExistence type="predicted"/>
<accession>A0AAV4ZNC1</accession>
<keyword evidence="2" id="KW-1185">Reference proteome</keyword>
<reference evidence="1" key="2">
    <citation type="submission" date="2021-08" db="EMBL/GenBank/DDBJ databases">
        <authorList>
            <person name="Tani A."/>
            <person name="Ola A."/>
            <person name="Ogura Y."/>
            <person name="Katsura K."/>
            <person name="Hayashi T."/>
        </authorList>
    </citation>
    <scope>NUCLEOTIDE SEQUENCE</scope>
    <source>
        <strain evidence="1">DSM 16372</strain>
    </source>
</reference>
<dbReference type="AlphaFoldDB" id="A0AAV4ZNC1"/>
<gene>
    <name evidence="1" type="ORF">BHAOGJBA_3600</name>
</gene>
<organism evidence="1 2">
    <name type="scientific">Methylobacterium hispanicum</name>
    <dbReference type="NCBI Taxonomy" id="270350"/>
    <lineage>
        <taxon>Bacteria</taxon>
        <taxon>Pseudomonadati</taxon>
        <taxon>Pseudomonadota</taxon>
        <taxon>Alphaproteobacteria</taxon>
        <taxon>Hyphomicrobiales</taxon>
        <taxon>Methylobacteriaceae</taxon>
        <taxon>Methylobacterium</taxon>
    </lineage>
</organism>
<sequence length="128" mass="13618">MSAPPVTPDGRYIVVRGRLWRRADPALTETARARAVAALMAARRAVRDAKAAERRGLRDAGDALRAARDAVQAAKEALGERGPVWWDDGAPDETRRMARNTRYAAWFAGLAGEGAVAGELSGAGPGPR</sequence>
<name>A0AAV4ZNC1_9HYPH</name>
<dbReference type="RefSeq" id="WP_066921510.1">
    <property type="nucleotide sequence ID" value="NZ_BPQO01000015.1"/>
</dbReference>
<protein>
    <submittedName>
        <fullName evidence="1">Uncharacterized protein</fullName>
    </submittedName>
</protein>
<dbReference type="Proteomes" id="UP001055247">
    <property type="component" value="Unassembled WGS sequence"/>
</dbReference>
<dbReference type="EMBL" id="BPQO01000015">
    <property type="protein sequence ID" value="GJD90066.1"/>
    <property type="molecule type" value="Genomic_DNA"/>
</dbReference>
<reference evidence="1" key="1">
    <citation type="journal article" date="2016" name="Front. Microbiol.">
        <title>Genome Sequence of the Piezophilic, Mesophilic Sulfate-Reducing Bacterium Desulfovibrio indicus J2T.</title>
        <authorList>
            <person name="Cao J."/>
            <person name="Maignien L."/>
            <person name="Shao Z."/>
            <person name="Alain K."/>
            <person name="Jebbar M."/>
        </authorList>
    </citation>
    <scope>NUCLEOTIDE SEQUENCE</scope>
    <source>
        <strain evidence="1">DSM 16372</strain>
    </source>
</reference>
<evidence type="ECO:0000313" key="2">
    <source>
        <dbReference type="Proteomes" id="UP001055247"/>
    </source>
</evidence>
<evidence type="ECO:0000313" key="1">
    <source>
        <dbReference type="EMBL" id="GJD90066.1"/>
    </source>
</evidence>
<comment type="caution">
    <text evidence="1">The sequence shown here is derived from an EMBL/GenBank/DDBJ whole genome shotgun (WGS) entry which is preliminary data.</text>
</comment>